<dbReference type="Proteomes" id="UP001159363">
    <property type="component" value="Chromosome 3"/>
</dbReference>
<feature type="region of interest" description="Disordered" evidence="1">
    <location>
        <begin position="404"/>
        <end position="442"/>
    </location>
</feature>
<keyword evidence="3" id="KW-1185">Reference proteome</keyword>
<comment type="caution">
    <text evidence="2">The sequence shown here is derived from an EMBL/GenBank/DDBJ whole genome shotgun (WGS) entry which is preliminary data.</text>
</comment>
<feature type="compositionally biased region" description="Basic and acidic residues" evidence="1">
    <location>
        <begin position="1"/>
        <end position="17"/>
    </location>
</feature>
<dbReference type="EMBL" id="JARBHB010000003">
    <property type="protein sequence ID" value="KAJ8890678.1"/>
    <property type="molecule type" value="Genomic_DNA"/>
</dbReference>
<sequence length="442" mass="49367">MEQRRNVQGWGKREILGKTRRPVASSGAIPTCENPGSNKVRLGGRRAGRGELNLEPLPLPALFWPLAKTVYDHNTGLHSLAPCTGKGGGGGGARQFVASGDVAIHDFSASRGMVGSYKRKSFRQSWEEVAMQRAIYEVNKGEIDWLRAAKTLDDTGYYSQASFNGVSKGLNRFHPTFDAALERELTYYDQEVTKWFKNHFGRTVSQYQISKLFSAAYGKAATLVIPESGFQNTGFWPVNPDIFPDHMFGPAETSIPLPLEDEPQTIPVWSQDTQDLLCIEIIHYRVIDPCDEDDIQDEDSHTQENHQKSSFSNLGDDNGANNDSQSAPPMHVSVATISPLPKATTSGQKQKCKVNRAPAVVTTSPYLQESKKKVADKKVKEQWKSAQKVRKQLKMDKEISYEEKLFTDDANDDYPSLDSSPHLEERPAKLTDHHRPHRAQPV</sequence>
<feature type="compositionally biased region" description="Polar residues" evidence="1">
    <location>
        <begin position="308"/>
        <end position="327"/>
    </location>
</feature>
<evidence type="ECO:0000313" key="3">
    <source>
        <dbReference type="Proteomes" id="UP001159363"/>
    </source>
</evidence>
<protein>
    <submittedName>
        <fullName evidence="2">Uncharacterized protein</fullName>
    </submittedName>
</protein>
<feature type="compositionally biased region" description="Basic and acidic residues" evidence="1">
    <location>
        <begin position="298"/>
        <end position="307"/>
    </location>
</feature>
<name>A0ABQ9I3Y8_9NEOP</name>
<reference evidence="2 3" key="1">
    <citation type="submission" date="2023-02" db="EMBL/GenBank/DDBJ databases">
        <title>LHISI_Scaffold_Assembly.</title>
        <authorList>
            <person name="Stuart O.P."/>
            <person name="Cleave R."/>
            <person name="Magrath M.J.L."/>
            <person name="Mikheyev A.S."/>
        </authorList>
    </citation>
    <scope>NUCLEOTIDE SEQUENCE [LARGE SCALE GENOMIC DNA]</scope>
    <source>
        <strain evidence="2">Daus_M_001</strain>
        <tissue evidence="2">Leg muscle</tissue>
    </source>
</reference>
<feature type="region of interest" description="Disordered" evidence="1">
    <location>
        <begin position="1"/>
        <end position="42"/>
    </location>
</feature>
<feature type="region of interest" description="Disordered" evidence="1">
    <location>
        <begin position="293"/>
        <end position="330"/>
    </location>
</feature>
<proteinExistence type="predicted"/>
<evidence type="ECO:0000313" key="2">
    <source>
        <dbReference type="EMBL" id="KAJ8890678.1"/>
    </source>
</evidence>
<gene>
    <name evidence="2" type="ORF">PR048_010187</name>
</gene>
<organism evidence="2 3">
    <name type="scientific">Dryococelus australis</name>
    <dbReference type="NCBI Taxonomy" id="614101"/>
    <lineage>
        <taxon>Eukaryota</taxon>
        <taxon>Metazoa</taxon>
        <taxon>Ecdysozoa</taxon>
        <taxon>Arthropoda</taxon>
        <taxon>Hexapoda</taxon>
        <taxon>Insecta</taxon>
        <taxon>Pterygota</taxon>
        <taxon>Neoptera</taxon>
        <taxon>Polyneoptera</taxon>
        <taxon>Phasmatodea</taxon>
        <taxon>Verophasmatodea</taxon>
        <taxon>Anareolatae</taxon>
        <taxon>Phasmatidae</taxon>
        <taxon>Eurycanthinae</taxon>
        <taxon>Dryococelus</taxon>
    </lineage>
</organism>
<accession>A0ABQ9I3Y8</accession>
<feature type="compositionally biased region" description="Basic and acidic residues" evidence="1">
    <location>
        <begin position="421"/>
        <end position="433"/>
    </location>
</feature>
<evidence type="ECO:0000256" key="1">
    <source>
        <dbReference type="SAM" id="MobiDB-lite"/>
    </source>
</evidence>